<dbReference type="STRING" id="1742972.COMA1_60204"/>
<dbReference type="EMBL" id="CZQA01000012">
    <property type="protein sequence ID" value="CUS39017.1"/>
    <property type="molecule type" value="Genomic_DNA"/>
</dbReference>
<dbReference type="OrthoDB" id="8482126at2"/>
<dbReference type="Pfam" id="PF13701">
    <property type="entry name" value="DDE_Tnp_1_4"/>
    <property type="match status" value="1"/>
</dbReference>
<gene>
    <name evidence="2" type="ORF">COMA1_60204</name>
</gene>
<feature type="domain" description="Transposase DDE" evidence="1">
    <location>
        <begin position="18"/>
        <end position="190"/>
    </location>
</feature>
<sequence length="199" mass="21999">MATACIPQVTFEFHDKLNPVVARFDQAQASTDGGVVLLKALDDRLGVTDQLAACLIDSRDPDKIRHSMRDLLRQRIFGLACGYEDANDAARLADDPLHKLAVGRDPVIGAALASQPTLSRFEHAMSPRALYRASRTLAATVISHHRARLQGRAQRITIDLDPTDDPTHGQQELTFFNGHYDAWCYLPLVATLTFNRPLA</sequence>
<dbReference type="RefSeq" id="WP_090751044.1">
    <property type="nucleotide sequence ID" value="NZ_CZQA01000012.1"/>
</dbReference>
<accession>A0A0S4LPX8</accession>
<dbReference type="InterPro" id="IPR025668">
    <property type="entry name" value="Tnp_DDE_dom"/>
</dbReference>
<evidence type="ECO:0000313" key="2">
    <source>
        <dbReference type="EMBL" id="CUS39017.1"/>
    </source>
</evidence>
<name>A0A0S4LPX8_9BACT</name>
<keyword evidence="3" id="KW-1185">Reference proteome</keyword>
<protein>
    <recommendedName>
        <fullName evidence="1">Transposase DDE domain-containing protein</fullName>
    </recommendedName>
</protein>
<dbReference type="Proteomes" id="UP000199032">
    <property type="component" value="Unassembled WGS sequence"/>
</dbReference>
<dbReference type="AlphaFoldDB" id="A0A0S4LPX8"/>
<evidence type="ECO:0000259" key="1">
    <source>
        <dbReference type="Pfam" id="PF13701"/>
    </source>
</evidence>
<evidence type="ECO:0000313" key="3">
    <source>
        <dbReference type="Proteomes" id="UP000199032"/>
    </source>
</evidence>
<reference evidence="2 3" key="1">
    <citation type="submission" date="2015-10" db="EMBL/GenBank/DDBJ databases">
        <authorList>
            <person name="Gilbert D.G."/>
        </authorList>
    </citation>
    <scope>NUCLEOTIDE SEQUENCE [LARGE SCALE GENOMIC DNA]</scope>
    <source>
        <strain evidence="2">COMA1</strain>
    </source>
</reference>
<proteinExistence type="predicted"/>
<organism evidence="2 3">
    <name type="scientific">Candidatus Nitrospira nitrosa</name>
    <dbReference type="NCBI Taxonomy" id="1742972"/>
    <lineage>
        <taxon>Bacteria</taxon>
        <taxon>Pseudomonadati</taxon>
        <taxon>Nitrospirota</taxon>
        <taxon>Nitrospiria</taxon>
        <taxon>Nitrospirales</taxon>
        <taxon>Nitrospiraceae</taxon>
        <taxon>Nitrospira</taxon>
    </lineage>
</organism>